<feature type="transmembrane region" description="Helical" evidence="8">
    <location>
        <begin position="98"/>
        <end position="120"/>
    </location>
</feature>
<evidence type="ECO:0000256" key="7">
    <source>
        <dbReference type="ARBA" id="ARBA00038481"/>
    </source>
</evidence>
<evidence type="ECO:0000256" key="5">
    <source>
        <dbReference type="ARBA" id="ARBA00022989"/>
    </source>
</evidence>
<name>W0QA64_9PAST</name>
<dbReference type="Proteomes" id="UP000066995">
    <property type="component" value="Chromosome"/>
</dbReference>
<protein>
    <submittedName>
        <fullName evidence="10">Transmembrane protein (N-terminal)</fullName>
    </submittedName>
</protein>
<feature type="transmembrane region" description="Helical" evidence="8">
    <location>
        <begin position="53"/>
        <end position="72"/>
    </location>
</feature>
<gene>
    <name evidence="10" type="ORF">X808_12510</name>
</gene>
<dbReference type="PANTHER" id="PTHR30443:SF4">
    <property type="entry name" value="PHOSPHOETHANOLAMINE TRANSFERASE OPGE-RELATED"/>
    <property type="match status" value="1"/>
</dbReference>
<dbReference type="InterPro" id="IPR000917">
    <property type="entry name" value="Sulfatase_N"/>
</dbReference>
<evidence type="ECO:0000256" key="6">
    <source>
        <dbReference type="ARBA" id="ARBA00023136"/>
    </source>
</evidence>
<evidence type="ECO:0000256" key="8">
    <source>
        <dbReference type="SAM" id="Phobius"/>
    </source>
</evidence>
<evidence type="ECO:0000313" key="10">
    <source>
        <dbReference type="EMBL" id="AHG75774.1"/>
    </source>
</evidence>
<dbReference type="PATRIC" id="fig|1433287.3.peg.1254"/>
<reference evidence="10 11" key="1">
    <citation type="submission" date="2013-12" db="EMBL/GenBank/DDBJ databases">
        <title>Annotation of the Mannheimia varigena USDA-ARS-USMARC-1296 complete genome.</title>
        <authorList>
            <person name="Harhay G.P."/>
            <person name="Clawson M.L."/>
            <person name="Murray R.W."/>
            <person name="Lubbers B.V."/>
            <person name="Heaton M.P."/>
            <person name="Chitko-Mckown C.G."/>
            <person name="Harhay D.M."/>
            <person name="Smith T.P.L."/>
        </authorList>
    </citation>
    <scope>NUCLEOTIDE SEQUENCE [LARGE SCALE GENOMIC DNA]</scope>
    <source>
        <strain evidence="10 11">USDA-ARS-USMARC-1296</strain>
    </source>
</reference>
<dbReference type="PANTHER" id="PTHR30443">
    <property type="entry name" value="INNER MEMBRANE PROTEIN"/>
    <property type="match status" value="1"/>
</dbReference>
<dbReference type="eggNOG" id="COG2194">
    <property type="taxonomic scope" value="Bacteria"/>
</dbReference>
<evidence type="ECO:0000313" key="11">
    <source>
        <dbReference type="Proteomes" id="UP000066995"/>
    </source>
</evidence>
<comment type="subcellular location">
    <subcellularLocation>
        <location evidence="1">Cell membrane</location>
        <topology evidence="1">Multi-pass membrane protein</topology>
    </subcellularLocation>
</comment>
<keyword evidence="3" id="KW-0808">Transferase</keyword>
<dbReference type="CDD" id="cd16017">
    <property type="entry name" value="LptA"/>
    <property type="match status" value="1"/>
</dbReference>
<feature type="domain" description="Sulfatase N-terminal" evidence="9">
    <location>
        <begin position="194"/>
        <end position="470"/>
    </location>
</feature>
<dbReference type="STRING" id="1433287.X808_12510"/>
<dbReference type="GO" id="GO:0016776">
    <property type="term" value="F:phosphotransferase activity, phosphate group as acceptor"/>
    <property type="evidence" value="ECO:0007669"/>
    <property type="project" value="TreeGrafter"/>
</dbReference>
<organism evidence="10 11">
    <name type="scientific">Mannheimia varigena USDA-ARS-USMARC-1296</name>
    <dbReference type="NCBI Taxonomy" id="1433287"/>
    <lineage>
        <taxon>Bacteria</taxon>
        <taxon>Pseudomonadati</taxon>
        <taxon>Pseudomonadota</taxon>
        <taxon>Gammaproteobacteria</taxon>
        <taxon>Pasteurellales</taxon>
        <taxon>Pasteurellaceae</taxon>
        <taxon>Mannheimia</taxon>
    </lineage>
</organism>
<comment type="similarity">
    <text evidence="7">Belongs to the phosphoethanolamine transferase family.</text>
</comment>
<dbReference type="AlphaFoldDB" id="W0QA64"/>
<keyword evidence="5 8" id="KW-1133">Transmembrane helix</keyword>
<evidence type="ECO:0000256" key="4">
    <source>
        <dbReference type="ARBA" id="ARBA00022692"/>
    </source>
</evidence>
<dbReference type="KEGG" id="mvi:X808_12510"/>
<evidence type="ECO:0000256" key="2">
    <source>
        <dbReference type="ARBA" id="ARBA00022475"/>
    </source>
</evidence>
<evidence type="ECO:0000256" key="1">
    <source>
        <dbReference type="ARBA" id="ARBA00004651"/>
    </source>
</evidence>
<keyword evidence="2" id="KW-1003">Cell membrane</keyword>
<proteinExistence type="inferred from homology"/>
<dbReference type="RefSeq" id="WP_038643151.1">
    <property type="nucleotide sequence ID" value="NZ_CP006943.1"/>
</dbReference>
<dbReference type="HOGENOM" id="CLU_039390_3_0_6"/>
<dbReference type="InterPro" id="IPR017850">
    <property type="entry name" value="Alkaline_phosphatase_core_sf"/>
</dbReference>
<dbReference type="Pfam" id="PF00884">
    <property type="entry name" value="Sulfatase"/>
    <property type="match status" value="1"/>
</dbReference>
<dbReference type="Gene3D" id="3.40.720.10">
    <property type="entry name" value="Alkaline Phosphatase, subunit A"/>
    <property type="match status" value="1"/>
</dbReference>
<dbReference type="InterPro" id="IPR058130">
    <property type="entry name" value="PEA_transf_C"/>
</dbReference>
<dbReference type="InterPro" id="IPR040423">
    <property type="entry name" value="PEA_transferase"/>
</dbReference>
<dbReference type="GO" id="GO:0009244">
    <property type="term" value="P:lipopolysaccharide core region biosynthetic process"/>
    <property type="evidence" value="ECO:0007669"/>
    <property type="project" value="TreeGrafter"/>
</dbReference>
<evidence type="ECO:0000256" key="3">
    <source>
        <dbReference type="ARBA" id="ARBA00022679"/>
    </source>
</evidence>
<feature type="transmembrane region" description="Helical" evidence="8">
    <location>
        <begin position="7"/>
        <end position="24"/>
    </location>
</feature>
<keyword evidence="11" id="KW-1185">Reference proteome</keyword>
<sequence length="520" mass="58968">MRKRQIFGIIIALLLAIIASYLMLIGSGFFPTPTLFEILFGVFLIIILASSRWIYYALLLPISIAYAFYTPIGLNFGKPTYEYIASVFATDMMESKEFLSQLSILHIFAGIVIVLAVIFFKKITNTYQIHFLKNKTFVIVASLLMLVQLAPFKFFQEFVSSGTKVAKELEQLNNLTLESQWGESKLGENTKYDDYVLIMGESARKDYHHAYGYPIPNTPFMSSANGTLVDGLTSGGTNTIASLRLMLTKPDTEKWEANYGLTLVDLIKSAGIKTYWISNQGYLGNYDTPISSIGNKSDVKIFTKSGSSLNTNVSDFELLPHFGQVIEEPTQGKRFIFLHLYGSHPITCDRLIDYPKIFDDGKLPKRYFNVNCYISSIKKTDELLKRVYDLLVKNYETNQRSFSMIYLSDHGLSHEISKDNIVIQNGKNRSKLHYDIPLFKISSDDTKRNMYKTFKSGLNFTNGIANWIGIENPLLDKELDLFNNKHDPSDYGLKKMIEADGSIDDPAVLIPKSHLYKSTK</sequence>
<dbReference type="OrthoDB" id="9786870at2"/>
<dbReference type="GO" id="GO:0005886">
    <property type="term" value="C:plasma membrane"/>
    <property type="evidence" value="ECO:0007669"/>
    <property type="project" value="UniProtKB-SubCell"/>
</dbReference>
<dbReference type="EMBL" id="CP006943">
    <property type="protein sequence ID" value="AHG75774.1"/>
    <property type="molecule type" value="Genomic_DNA"/>
</dbReference>
<evidence type="ECO:0000259" key="9">
    <source>
        <dbReference type="Pfam" id="PF00884"/>
    </source>
</evidence>
<accession>W0QA64</accession>
<dbReference type="SUPFAM" id="SSF53649">
    <property type="entry name" value="Alkaline phosphatase-like"/>
    <property type="match status" value="1"/>
</dbReference>
<keyword evidence="4 8" id="KW-0812">Transmembrane</keyword>
<feature type="transmembrane region" description="Helical" evidence="8">
    <location>
        <begin position="132"/>
        <end position="152"/>
    </location>
</feature>
<feature type="transmembrane region" description="Helical" evidence="8">
    <location>
        <begin position="30"/>
        <end position="48"/>
    </location>
</feature>
<keyword evidence="6 8" id="KW-0472">Membrane</keyword>